<evidence type="ECO:0000313" key="10">
    <source>
        <dbReference type="Proteomes" id="UP000324767"/>
    </source>
</evidence>
<dbReference type="AlphaFoldDB" id="A0A5M8PUC5"/>
<dbReference type="InterPro" id="IPR035952">
    <property type="entry name" value="Rhomboid-like_sf"/>
</dbReference>
<feature type="compositionally biased region" description="Low complexity" evidence="8">
    <location>
        <begin position="268"/>
        <end position="283"/>
    </location>
</feature>
<keyword evidence="5 7" id="KW-1133">Transmembrane helix</keyword>
<proteinExistence type="inferred from homology"/>
<evidence type="ECO:0000256" key="5">
    <source>
        <dbReference type="ARBA" id="ARBA00022989"/>
    </source>
</evidence>
<feature type="compositionally biased region" description="Gly residues" evidence="8">
    <location>
        <begin position="284"/>
        <end position="295"/>
    </location>
</feature>
<name>A0A5M8PUC5_9LECA</name>
<dbReference type="InterPro" id="IPR007599">
    <property type="entry name" value="DER1"/>
</dbReference>
<feature type="transmembrane region" description="Helical" evidence="7">
    <location>
        <begin position="60"/>
        <end position="80"/>
    </location>
</feature>
<comment type="caution">
    <text evidence="9">The sequence shown here is derived from an EMBL/GenBank/DDBJ whole genome shotgun (WGS) entry which is preliminary data.</text>
</comment>
<comment type="function">
    <text evidence="7">May be involved in the degradation of misfolded endoplasmic reticulum (ER) luminal proteins.</text>
</comment>
<keyword evidence="3 7" id="KW-0812">Transmembrane</keyword>
<dbReference type="Proteomes" id="UP000324767">
    <property type="component" value="Unassembled WGS sequence"/>
</dbReference>
<comment type="caution">
    <text evidence="7">Lacks conserved residue(s) required for the propagation of feature annotation.</text>
</comment>
<dbReference type="EMBL" id="VXIT01000006">
    <property type="protein sequence ID" value="KAA6412276.1"/>
    <property type="molecule type" value="Genomic_DNA"/>
</dbReference>
<feature type="region of interest" description="Disordered" evidence="8">
    <location>
        <begin position="260"/>
        <end position="295"/>
    </location>
</feature>
<evidence type="ECO:0000256" key="2">
    <source>
        <dbReference type="ARBA" id="ARBA00008917"/>
    </source>
</evidence>
<dbReference type="Gene3D" id="1.20.1540.10">
    <property type="entry name" value="Rhomboid-like"/>
    <property type="match status" value="1"/>
</dbReference>
<comment type="similarity">
    <text evidence="2 7">Belongs to the derlin family.</text>
</comment>
<dbReference type="Pfam" id="PF04511">
    <property type="entry name" value="DER1"/>
    <property type="match status" value="1"/>
</dbReference>
<feature type="transmembrane region" description="Helical" evidence="7">
    <location>
        <begin position="175"/>
        <end position="198"/>
    </location>
</feature>
<evidence type="ECO:0000256" key="6">
    <source>
        <dbReference type="ARBA" id="ARBA00023136"/>
    </source>
</evidence>
<dbReference type="PANTHER" id="PTHR11009">
    <property type="entry name" value="DER1-LIKE PROTEIN, DERLIN"/>
    <property type="match status" value="1"/>
</dbReference>
<dbReference type="GO" id="GO:0006950">
    <property type="term" value="P:response to stress"/>
    <property type="evidence" value="ECO:0007669"/>
    <property type="project" value="UniProtKB-ARBA"/>
</dbReference>
<comment type="subcellular location">
    <subcellularLocation>
        <location evidence="1 7">Endoplasmic reticulum membrane</location>
        <topology evidence="1 7">Multi-pass membrane protein</topology>
    </subcellularLocation>
</comment>
<evidence type="ECO:0000256" key="8">
    <source>
        <dbReference type="SAM" id="MobiDB-lite"/>
    </source>
</evidence>
<gene>
    <name evidence="9" type="ORF">FRX48_04428</name>
</gene>
<dbReference type="GO" id="GO:0005789">
    <property type="term" value="C:endoplasmic reticulum membrane"/>
    <property type="evidence" value="ECO:0007669"/>
    <property type="project" value="UniProtKB-SubCell"/>
</dbReference>
<organism evidence="9 10">
    <name type="scientific">Lasallia pustulata</name>
    <dbReference type="NCBI Taxonomy" id="136370"/>
    <lineage>
        <taxon>Eukaryota</taxon>
        <taxon>Fungi</taxon>
        <taxon>Dikarya</taxon>
        <taxon>Ascomycota</taxon>
        <taxon>Pezizomycotina</taxon>
        <taxon>Lecanoromycetes</taxon>
        <taxon>OSLEUM clade</taxon>
        <taxon>Umbilicariomycetidae</taxon>
        <taxon>Umbilicariales</taxon>
        <taxon>Umbilicariaceae</taxon>
        <taxon>Lasallia</taxon>
    </lineage>
</organism>
<evidence type="ECO:0000256" key="4">
    <source>
        <dbReference type="ARBA" id="ARBA00022824"/>
    </source>
</evidence>
<protein>
    <recommendedName>
        <fullName evidence="7">Derlin</fullName>
    </recommendedName>
</protein>
<sequence length="295" mass="33459">MPRKQLRPFCFKNLPTFPNDEDSARRRTVITKTGIATMDVFWAAPPVSRTLTAATLITSLLVYGRFLNMSVVIFHLPWVFMKWPPQLWRIITSFWLTGPEWSILFDTYFLYTYGSALERDSPRFAQPEDFFVYIFFLGLVILLTAGWALGDMIFTSALILALAYTYTQDNKGKKVTFFVITFNVKWLPWFMLLVTFIMGGPLAALQQAMGVVAAHLYDFLTRLYPTFGGGRNLLRTPYFVQRWFGADKRTATARSYGTAFRPGVQQPSRGSSSGFSSGFSGVWGSRGQGRRLGGD</sequence>
<keyword evidence="6 7" id="KW-0472">Membrane</keyword>
<evidence type="ECO:0000256" key="1">
    <source>
        <dbReference type="ARBA" id="ARBA00004477"/>
    </source>
</evidence>
<dbReference type="SUPFAM" id="SSF144091">
    <property type="entry name" value="Rhomboid-like"/>
    <property type="match status" value="1"/>
</dbReference>
<evidence type="ECO:0000313" key="9">
    <source>
        <dbReference type="EMBL" id="KAA6412276.1"/>
    </source>
</evidence>
<evidence type="ECO:0000256" key="7">
    <source>
        <dbReference type="RuleBase" id="RU363059"/>
    </source>
</evidence>
<dbReference type="OrthoDB" id="19102at2759"/>
<keyword evidence="4 7" id="KW-0256">Endoplasmic reticulum</keyword>
<accession>A0A5M8PUC5</accession>
<reference evidence="9 10" key="1">
    <citation type="submission" date="2019-09" db="EMBL/GenBank/DDBJ databases">
        <title>The hologenome of the rock-dwelling lichen Lasallia pustulata.</title>
        <authorList>
            <person name="Greshake Tzovaras B."/>
            <person name="Segers F."/>
            <person name="Bicker A."/>
            <person name="Dal Grande F."/>
            <person name="Otte J."/>
            <person name="Hankeln T."/>
            <person name="Schmitt I."/>
            <person name="Ebersberger I."/>
        </authorList>
    </citation>
    <scope>NUCLEOTIDE SEQUENCE [LARGE SCALE GENOMIC DNA]</scope>
    <source>
        <strain evidence="9">A1-1</strain>
    </source>
</reference>
<feature type="transmembrane region" description="Helical" evidence="7">
    <location>
        <begin position="130"/>
        <end position="163"/>
    </location>
</feature>
<evidence type="ECO:0000256" key="3">
    <source>
        <dbReference type="ARBA" id="ARBA00022692"/>
    </source>
</evidence>